<dbReference type="AlphaFoldDB" id="A0A127KA81"/>
<dbReference type="Pfam" id="PF13444">
    <property type="entry name" value="Acetyltransf_5"/>
    <property type="match status" value="1"/>
</dbReference>
<dbReference type="KEGG" id="thu:AC731_019060"/>
<dbReference type="RefSeq" id="WP_048708492.1">
    <property type="nucleotide sequence ID" value="NZ_CP014646.1"/>
</dbReference>
<gene>
    <name evidence="1" type="ORF">AC731_019060</name>
</gene>
<organism evidence="1 2">
    <name type="scientific">Thauera humireducens</name>
    <dbReference type="NCBI Taxonomy" id="1134435"/>
    <lineage>
        <taxon>Bacteria</taxon>
        <taxon>Pseudomonadati</taxon>
        <taxon>Pseudomonadota</taxon>
        <taxon>Betaproteobacteria</taxon>
        <taxon>Rhodocyclales</taxon>
        <taxon>Zoogloeaceae</taxon>
        <taxon>Thauera</taxon>
    </lineage>
</organism>
<name>A0A127KA81_9RHOO</name>
<dbReference type="SUPFAM" id="SSF55729">
    <property type="entry name" value="Acyl-CoA N-acyltransferases (Nat)"/>
    <property type="match status" value="1"/>
</dbReference>
<protein>
    <recommendedName>
        <fullName evidence="3">Exosortase</fullName>
    </recommendedName>
</protein>
<dbReference type="Proteomes" id="UP000036902">
    <property type="component" value="Chromosome"/>
</dbReference>
<proteinExistence type="predicted"/>
<keyword evidence="2" id="KW-1185">Reference proteome</keyword>
<accession>A0A127KA81</accession>
<sequence length="261" mass="28301">MAFQNVEYLIVSPGSGAYQDYLALRHAVFCRELKRIPSSAGSTFETDEFDVHSLHIFCRARSTGEALACSRLILPGPKGLNVSARYSLQLVDGVPLDRVGEVGRLTLAPALRRVRGNGLIQPWGAREAGESQGRGGFVGSRRFGALVTLGLYREIFRLMGRYGITHCFAAMEPSLARLYGRLGFPFSPAGPARQDVYPARQPYLIDLQHARAVLAGRNANLYSFMIGGDELALPLGGGGVRVEPALPSAPLFVSLVERVVV</sequence>
<dbReference type="InterPro" id="IPR016181">
    <property type="entry name" value="Acyl_CoA_acyltransferase"/>
</dbReference>
<dbReference type="STRING" id="1134435.AC731_019060"/>
<evidence type="ECO:0008006" key="3">
    <source>
        <dbReference type="Google" id="ProtNLM"/>
    </source>
</evidence>
<evidence type="ECO:0000313" key="1">
    <source>
        <dbReference type="EMBL" id="AMO38857.1"/>
    </source>
</evidence>
<dbReference type="Gene3D" id="3.40.630.30">
    <property type="match status" value="1"/>
</dbReference>
<reference evidence="2" key="1">
    <citation type="submission" date="2016-03" db="EMBL/GenBank/DDBJ databases">
        <authorList>
            <person name="Ma C."/>
            <person name="Zhou S."/>
            <person name="Yang G."/>
        </authorList>
    </citation>
    <scope>NUCLEOTIDE SEQUENCE [LARGE SCALE GENOMIC DNA]</scope>
    <source>
        <strain evidence="2">SgZ-1</strain>
    </source>
</reference>
<evidence type="ECO:0000313" key="2">
    <source>
        <dbReference type="Proteomes" id="UP000036902"/>
    </source>
</evidence>
<dbReference type="EMBL" id="CP014646">
    <property type="protein sequence ID" value="AMO38857.1"/>
    <property type="molecule type" value="Genomic_DNA"/>
</dbReference>